<evidence type="ECO:0000259" key="1">
    <source>
        <dbReference type="Pfam" id="PF01872"/>
    </source>
</evidence>
<gene>
    <name evidence="2" type="ORF">FHX47_000673</name>
</gene>
<accession>A0A7W5TP57</accession>
<dbReference type="Proteomes" id="UP000547528">
    <property type="component" value="Unassembled WGS sequence"/>
</dbReference>
<name>A0A7W5TP57_9MICC</name>
<dbReference type="RefSeq" id="WP_183357446.1">
    <property type="nucleotide sequence ID" value="NZ_BAABKR010000001.1"/>
</dbReference>
<protein>
    <submittedName>
        <fullName evidence="2">Dihydrofolate reductase</fullName>
    </submittedName>
</protein>
<feature type="domain" description="Bacterial bifunctional deaminase-reductase C-terminal" evidence="1">
    <location>
        <begin position="2"/>
        <end position="187"/>
    </location>
</feature>
<dbReference type="GO" id="GO:0009231">
    <property type="term" value="P:riboflavin biosynthetic process"/>
    <property type="evidence" value="ECO:0007669"/>
    <property type="project" value="InterPro"/>
</dbReference>
<dbReference type="InterPro" id="IPR024072">
    <property type="entry name" value="DHFR-like_dom_sf"/>
</dbReference>
<dbReference type="InterPro" id="IPR002734">
    <property type="entry name" value="RibDG_C"/>
</dbReference>
<keyword evidence="3" id="KW-1185">Reference proteome</keyword>
<proteinExistence type="predicted"/>
<evidence type="ECO:0000313" key="2">
    <source>
        <dbReference type="EMBL" id="MBB3667080.1"/>
    </source>
</evidence>
<dbReference type="Gene3D" id="3.40.430.10">
    <property type="entry name" value="Dihydrofolate Reductase, subunit A"/>
    <property type="match status" value="1"/>
</dbReference>
<dbReference type="AlphaFoldDB" id="A0A7W5TP57"/>
<sequence length="214" mass="22543">MKLSVNLFMTLDGVSQAPGSPEEDTRGEFSFGGWLMPLFDEGCGRAVDGWFSHTSALLLGRRTYDTFASHWPQVTDPDDRVADQINSGPKHVVTSSPTGDVWSSTTTVLDGDILARIRDLKALPGDELQVHGSIRLARALHQAGMVDLYRFLLAPVVVGAGAGIFGAEGPALTMTTSASTVTDSGVVALELTPGEFGTASAAVEDGTDTIEHPA</sequence>
<dbReference type="SUPFAM" id="SSF53597">
    <property type="entry name" value="Dihydrofolate reductase-like"/>
    <property type="match status" value="1"/>
</dbReference>
<dbReference type="EMBL" id="JACIBT010000001">
    <property type="protein sequence ID" value="MBB3667080.1"/>
    <property type="molecule type" value="Genomic_DNA"/>
</dbReference>
<organism evidence="2 3">
    <name type="scientific">Garicola koreensis</name>
    <dbReference type="NCBI Taxonomy" id="1262554"/>
    <lineage>
        <taxon>Bacteria</taxon>
        <taxon>Bacillati</taxon>
        <taxon>Actinomycetota</taxon>
        <taxon>Actinomycetes</taxon>
        <taxon>Micrococcales</taxon>
        <taxon>Micrococcaceae</taxon>
        <taxon>Garicola</taxon>
    </lineage>
</organism>
<reference evidence="2 3" key="1">
    <citation type="submission" date="2020-08" db="EMBL/GenBank/DDBJ databases">
        <title>Sequencing the genomes of 1000 actinobacteria strains.</title>
        <authorList>
            <person name="Klenk H.-P."/>
        </authorList>
    </citation>
    <scope>NUCLEOTIDE SEQUENCE [LARGE SCALE GENOMIC DNA]</scope>
    <source>
        <strain evidence="2 3">DSM 28238</strain>
    </source>
</reference>
<comment type="caution">
    <text evidence="2">The sequence shown here is derived from an EMBL/GenBank/DDBJ whole genome shotgun (WGS) entry which is preliminary data.</text>
</comment>
<evidence type="ECO:0000313" key="3">
    <source>
        <dbReference type="Proteomes" id="UP000547528"/>
    </source>
</evidence>
<dbReference type="Pfam" id="PF01872">
    <property type="entry name" value="RibD_C"/>
    <property type="match status" value="1"/>
</dbReference>
<dbReference type="GO" id="GO:0008703">
    <property type="term" value="F:5-amino-6-(5-phosphoribosylamino)uracil reductase activity"/>
    <property type="evidence" value="ECO:0007669"/>
    <property type="project" value="InterPro"/>
</dbReference>